<reference evidence="6 7" key="1">
    <citation type="submission" date="2016-07" db="EMBL/GenBank/DDBJ databases">
        <title>Comparative genomics of the Campylobacter concisus group.</title>
        <authorList>
            <person name="Miller W.G."/>
            <person name="Yee E."/>
            <person name="Chapman M.H."/>
            <person name="Huynh S."/>
            <person name="Bono J.L."/>
            <person name="On S.L.W."/>
            <person name="StLeger J."/>
            <person name="Foster G."/>
            <person name="Parker C.T."/>
        </authorList>
    </citation>
    <scope>NUCLEOTIDE SEQUENCE [LARGE SCALE GENOMIC DNA]</scope>
    <source>
        <strain evidence="6 7">CCUG 21559</strain>
    </source>
</reference>
<dbReference type="AlphaFoldDB" id="A0A6G5QI84"/>
<dbReference type="GO" id="GO:0006284">
    <property type="term" value="P:base-excision repair"/>
    <property type="evidence" value="ECO:0007669"/>
    <property type="project" value="InterPro"/>
</dbReference>
<dbReference type="InterPro" id="IPR023170">
    <property type="entry name" value="HhH_base_excis_C"/>
</dbReference>
<accession>A0A6G5QI84</accession>
<dbReference type="Gene3D" id="1.10.340.30">
    <property type="entry name" value="Hypothetical protein, domain 2"/>
    <property type="match status" value="1"/>
</dbReference>
<dbReference type="SMART" id="SM00478">
    <property type="entry name" value="ENDO3c"/>
    <property type="match status" value="1"/>
</dbReference>
<dbReference type="Gene3D" id="1.10.1670.10">
    <property type="entry name" value="Helix-hairpin-Helix base-excision DNA repair enzymes (C-terminal)"/>
    <property type="match status" value="1"/>
</dbReference>
<dbReference type="PIRSF" id="PIRSF001435">
    <property type="entry name" value="Nth"/>
    <property type="match status" value="1"/>
</dbReference>
<name>A0A6G5QI84_9BACT</name>
<evidence type="ECO:0000256" key="2">
    <source>
        <dbReference type="ARBA" id="ARBA00022723"/>
    </source>
</evidence>
<dbReference type="InterPro" id="IPR003265">
    <property type="entry name" value="HhH-GPD_domain"/>
</dbReference>
<keyword evidence="1" id="KW-0004">4Fe-4S</keyword>
<dbReference type="RefSeq" id="WP_169753238.1">
    <property type="nucleotide sequence ID" value="NZ_CP012542.1"/>
</dbReference>
<dbReference type="GO" id="GO:0051539">
    <property type="term" value="F:4 iron, 4 sulfur cluster binding"/>
    <property type="evidence" value="ECO:0007669"/>
    <property type="project" value="UniProtKB-KW"/>
</dbReference>
<organism evidence="6 7">
    <name type="scientific">Campylobacter mucosalis CCUG 21559</name>
    <dbReference type="NCBI Taxonomy" id="1032067"/>
    <lineage>
        <taxon>Bacteria</taxon>
        <taxon>Pseudomonadati</taxon>
        <taxon>Campylobacterota</taxon>
        <taxon>Epsilonproteobacteria</taxon>
        <taxon>Campylobacterales</taxon>
        <taxon>Campylobacteraceae</taxon>
        <taxon>Campylobacter</taxon>
    </lineage>
</organism>
<dbReference type="PANTHER" id="PTHR10359">
    <property type="entry name" value="A/G-SPECIFIC ADENINE GLYCOSYLASE/ENDONUCLEASE III"/>
    <property type="match status" value="1"/>
</dbReference>
<protein>
    <submittedName>
        <fullName evidence="6">3-methyladenine DNA glycosylase</fullName>
    </submittedName>
</protein>
<sequence>MSPTEIFTSIFADIGDKKELLIWPGEGSFEVVVGAILVQNTAWKNVEKALANLKSRNLIGIDEILSISINELAELIKPSGFYNTKAKRLNGLCRAIKSEFNDFENFKSNVSREWLLSVKGVGAETCDAILAYACDRAVMVVDNYAIRILTALGYEFECYDEAQEWLGGVDFDRIYKILPNASEAEIFRIFHALVLEFCKRYSKGKSISEQGLKILGVN</sequence>
<dbReference type="GO" id="GO:0046872">
    <property type="term" value="F:metal ion binding"/>
    <property type="evidence" value="ECO:0007669"/>
    <property type="project" value="UniProtKB-KW"/>
</dbReference>
<evidence type="ECO:0000313" key="6">
    <source>
        <dbReference type="EMBL" id="QCD45319.1"/>
    </source>
</evidence>
<proteinExistence type="predicted"/>
<dbReference type="Pfam" id="PF00730">
    <property type="entry name" value="HhH-GPD"/>
    <property type="match status" value="1"/>
</dbReference>
<evidence type="ECO:0000256" key="3">
    <source>
        <dbReference type="ARBA" id="ARBA00023004"/>
    </source>
</evidence>
<feature type="domain" description="HhH-GPD" evidence="5">
    <location>
        <begin position="37"/>
        <end position="200"/>
    </location>
</feature>
<keyword evidence="7" id="KW-1185">Reference proteome</keyword>
<evidence type="ECO:0000313" key="7">
    <source>
        <dbReference type="Proteomes" id="UP000503264"/>
    </source>
</evidence>
<evidence type="ECO:0000256" key="4">
    <source>
        <dbReference type="ARBA" id="ARBA00023014"/>
    </source>
</evidence>
<keyword evidence="4" id="KW-0411">Iron-sulfur</keyword>
<dbReference type="Proteomes" id="UP000503264">
    <property type="component" value="Chromosome"/>
</dbReference>
<dbReference type="InterPro" id="IPR011257">
    <property type="entry name" value="DNA_glycosylase"/>
</dbReference>
<keyword evidence="3" id="KW-0408">Iron</keyword>
<dbReference type="NCBIfam" id="NF010494">
    <property type="entry name" value="PRK13913.1"/>
    <property type="match status" value="1"/>
</dbReference>
<dbReference type="PANTHER" id="PTHR10359:SF19">
    <property type="entry name" value="DNA REPAIR GLYCOSYLASE MJ1434-RELATED"/>
    <property type="match status" value="1"/>
</dbReference>
<evidence type="ECO:0000256" key="1">
    <source>
        <dbReference type="ARBA" id="ARBA00022485"/>
    </source>
</evidence>
<dbReference type="SUPFAM" id="SSF48150">
    <property type="entry name" value="DNA-glycosylase"/>
    <property type="match status" value="1"/>
</dbReference>
<keyword evidence="2" id="KW-0479">Metal-binding</keyword>
<dbReference type="GO" id="GO:0003824">
    <property type="term" value="F:catalytic activity"/>
    <property type="evidence" value="ECO:0007669"/>
    <property type="project" value="InterPro"/>
</dbReference>
<dbReference type="EMBL" id="CP012542">
    <property type="protein sequence ID" value="QCD45319.1"/>
    <property type="molecule type" value="Genomic_DNA"/>
</dbReference>
<dbReference type="CDD" id="cd00056">
    <property type="entry name" value="ENDO3c"/>
    <property type="match status" value="1"/>
</dbReference>
<gene>
    <name evidence="6" type="primary">magIII</name>
    <name evidence="6" type="ORF">CMUC_1569</name>
</gene>
<evidence type="ECO:0000259" key="5">
    <source>
        <dbReference type="SMART" id="SM00478"/>
    </source>
</evidence>